<sequence length="148" mass="16787">CCYEPNLLLSCCYLVAVFCCNSPLTLQCPYPSQHRDNRKFLCKGDHRNSCRDMVTSKSRFALQGGIYSNSFSVTITKLEEADAGTYWCGSDSQWRVGNYTKIQLKNGQSYELLLFKHNYSCYSKSLGGECTSHQNDPKCKNSYGCVHQ</sequence>
<evidence type="ECO:0000256" key="2">
    <source>
        <dbReference type="ARBA" id="ARBA00022692"/>
    </source>
</evidence>
<proteinExistence type="predicted"/>
<dbReference type="PANTHER" id="PTHR11860:SF118">
    <property type="entry name" value="CMRF35-LIKE MOLECULE 3-RELATED"/>
    <property type="match status" value="1"/>
</dbReference>
<evidence type="ECO:0000259" key="5">
    <source>
        <dbReference type="Pfam" id="PF07686"/>
    </source>
</evidence>
<dbReference type="Pfam" id="PF07686">
    <property type="entry name" value="V-set"/>
    <property type="match status" value="1"/>
</dbReference>
<evidence type="ECO:0000313" key="6">
    <source>
        <dbReference type="Ensembl" id="ENSPNYP00000006939.1"/>
    </source>
</evidence>
<feature type="domain" description="Immunoglobulin V-set" evidence="5">
    <location>
        <begin position="24"/>
        <end position="101"/>
    </location>
</feature>
<evidence type="ECO:0000256" key="3">
    <source>
        <dbReference type="ARBA" id="ARBA00023136"/>
    </source>
</evidence>
<feature type="chain" id="PRO_5017482529" description="Immunoglobulin V-set domain-containing protein" evidence="4">
    <location>
        <begin position="28"/>
        <end position="148"/>
    </location>
</feature>
<dbReference type="GO" id="GO:0005886">
    <property type="term" value="C:plasma membrane"/>
    <property type="evidence" value="ECO:0007669"/>
    <property type="project" value="TreeGrafter"/>
</dbReference>
<feature type="signal peptide" evidence="4">
    <location>
        <begin position="1"/>
        <end position="27"/>
    </location>
</feature>
<dbReference type="GeneTree" id="ENSGT00950000182977"/>
<evidence type="ECO:0000256" key="1">
    <source>
        <dbReference type="ARBA" id="ARBA00004370"/>
    </source>
</evidence>
<dbReference type="AlphaFoldDB" id="A0A3B4FB83"/>
<dbReference type="InterPro" id="IPR036179">
    <property type="entry name" value="Ig-like_dom_sf"/>
</dbReference>
<keyword evidence="3" id="KW-0472">Membrane</keyword>
<dbReference type="Gene3D" id="2.60.40.10">
    <property type="entry name" value="Immunoglobulins"/>
    <property type="match status" value="1"/>
</dbReference>
<name>A0A3B4FB83_9CICH</name>
<keyword evidence="2" id="KW-0812">Transmembrane</keyword>
<dbReference type="Ensembl" id="ENSPNYT00000007113.1">
    <property type="protein sequence ID" value="ENSPNYP00000006939.1"/>
    <property type="gene ID" value="ENSPNYG00000005299.1"/>
</dbReference>
<dbReference type="InterPro" id="IPR050671">
    <property type="entry name" value="CD300_family_receptors"/>
</dbReference>
<dbReference type="InterPro" id="IPR013106">
    <property type="entry name" value="Ig_V-set"/>
</dbReference>
<reference evidence="6" key="1">
    <citation type="submission" date="2023-09" db="UniProtKB">
        <authorList>
            <consortium name="Ensembl"/>
        </authorList>
    </citation>
    <scope>IDENTIFICATION</scope>
</reference>
<accession>A0A3B4FB83</accession>
<keyword evidence="4" id="KW-0732">Signal</keyword>
<organism evidence="6">
    <name type="scientific">Pundamilia nyererei</name>
    <dbReference type="NCBI Taxonomy" id="303518"/>
    <lineage>
        <taxon>Eukaryota</taxon>
        <taxon>Metazoa</taxon>
        <taxon>Chordata</taxon>
        <taxon>Craniata</taxon>
        <taxon>Vertebrata</taxon>
        <taxon>Euteleostomi</taxon>
        <taxon>Actinopterygii</taxon>
        <taxon>Neopterygii</taxon>
        <taxon>Teleostei</taxon>
        <taxon>Neoteleostei</taxon>
        <taxon>Acanthomorphata</taxon>
        <taxon>Ovalentaria</taxon>
        <taxon>Cichlomorphae</taxon>
        <taxon>Cichliformes</taxon>
        <taxon>Cichlidae</taxon>
        <taxon>African cichlids</taxon>
        <taxon>Pseudocrenilabrinae</taxon>
        <taxon>Haplochromini</taxon>
        <taxon>Pundamilia</taxon>
    </lineage>
</organism>
<dbReference type="PANTHER" id="PTHR11860">
    <property type="entry name" value="POLYMERIC-IMMUNOGLOBULIN RECEPTOR"/>
    <property type="match status" value="1"/>
</dbReference>
<protein>
    <recommendedName>
        <fullName evidence="5">Immunoglobulin V-set domain-containing protein</fullName>
    </recommendedName>
</protein>
<evidence type="ECO:0000256" key="4">
    <source>
        <dbReference type="SAM" id="SignalP"/>
    </source>
</evidence>
<dbReference type="SUPFAM" id="SSF48726">
    <property type="entry name" value="Immunoglobulin"/>
    <property type="match status" value="1"/>
</dbReference>
<dbReference type="GO" id="GO:0004888">
    <property type="term" value="F:transmembrane signaling receptor activity"/>
    <property type="evidence" value="ECO:0007669"/>
    <property type="project" value="TreeGrafter"/>
</dbReference>
<comment type="subcellular location">
    <subcellularLocation>
        <location evidence="1">Membrane</location>
    </subcellularLocation>
</comment>
<dbReference type="InterPro" id="IPR013783">
    <property type="entry name" value="Ig-like_fold"/>
</dbReference>